<organism evidence="1 2">
    <name type="scientific">Neorhizobium galegae bv. officinalis</name>
    <dbReference type="NCBI Taxonomy" id="323656"/>
    <lineage>
        <taxon>Bacteria</taxon>
        <taxon>Pseudomonadati</taxon>
        <taxon>Pseudomonadota</taxon>
        <taxon>Alphaproteobacteria</taxon>
        <taxon>Hyphomicrobiales</taxon>
        <taxon>Rhizobiaceae</taxon>
        <taxon>Rhizobium/Agrobacterium group</taxon>
        <taxon>Neorhizobium</taxon>
    </lineage>
</organism>
<sequence>MVIPPMMEFALISRDMIFASVAREFATGQFANGGNVPDFEAKRNFACFQGLNQAVLRSPKQSDLGNQFARRSE</sequence>
<name>A0A0T7GM36_NEOGA</name>
<evidence type="ECO:0000313" key="2">
    <source>
        <dbReference type="Proteomes" id="UP000039660"/>
    </source>
</evidence>
<dbReference type="AlphaFoldDB" id="A0A0T7GM36"/>
<gene>
    <name evidence="1" type="ORF">NGAL_HAMBI1189_23090</name>
</gene>
<dbReference type="EMBL" id="CCRK01000004">
    <property type="protein sequence ID" value="CDZ48218.1"/>
    <property type="molecule type" value="Genomic_DNA"/>
</dbReference>
<proteinExistence type="predicted"/>
<reference evidence="1 2" key="1">
    <citation type="submission" date="2014-08" db="EMBL/GenBank/DDBJ databases">
        <authorList>
            <person name="Chen Y.-H."/>
        </authorList>
    </citation>
    <scope>NUCLEOTIDE SEQUENCE [LARGE SCALE GENOMIC DNA]</scope>
</reference>
<evidence type="ECO:0000313" key="1">
    <source>
        <dbReference type="EMBL" id="CDZ48218.1"/>
    </source>
</evidence>
<accession>A0A0T7GM36</accession>
<protein>
    <submittedName>
        <fullName evidence="1">Uncharacterized protein</fullName>
    </submittedName>
</protein>
<dbReference type="Proteomes" id="UP000039660">
    <property type="component" value="Unassembled WGS sequence"/>
</dbReference>